<dbReference type="PANTHER" id="PTHR13563">
    <property type="entry name" value="TRNA (GUANINE-9-) METHYLTRANSFERASE"/>
    <property type="match status" value="1"/>
</dbReference>
<dbReference type="Proteomes" id="UP000267029">
    <property type="component" value="Unassembled WGS sequence"/>
</dbReference>
<keyword evidence="1" id="KW-0489">Methyltransferase</keyword>
<proteinExistence type="predicted"/>
<dbReference type="GO" id="GO:0008168">
    <property type="term" value="F:methyltransferase activity"/>
    <property type="evidence" value="ECO:0007669"/>
    <property type="project" value="UniProtKB-KW"/>
</dbReference>
<evidence type="ECO:0000256" key="2">
    <source>
        <dbReference type="ARBA" id="ARBA00022679"/>
    </source>
</evidence>
<organism evidence="6 7">
    <name type="scientific">Mesocestoides corti</name>
    <name type="common">Flatworm</name>
    <dbReference type="NCBI Taxonomy" id="53468"/>
    <lineage>
        <taxon>Eukaryota</taxon>
        <taxon>Metazoa</taxon>
        <taxon>Spiralia</taxon>
        <taxon>Lophotrochozoa</taxon>
        <taxon>Platyhelminthes</taxon>
        <taxon>Cestoda</taxon>
        <taxon>Eucestoda</taxon>
        <taxon>Cyclophyllidea</taxon>
        <taxon>Mesocestoididae</taxon>
        <taxon>Mesocestoides</taxon>
    </lineage>
</organism>
<dbReference type="PANTHER" id="PTHR13563:SF19">
    <property type="entry name" value="TRNA METHYLTRANSFERASE 10 HOMOLOG B"/>
    <property type="match status" value="1"/>
</dbReference>
<dbReference type="STRING" id="53468.A0A0R3U903"/>
<dbReference type="EMBL" id="UXSR01000757">
    <property type="protein sequence ID" value="VDD77388.1"/>
    <property type="molecule type" value="Genomic_DNA"/>
</dbReference>
<evidence type="ECO:0000256" key="1">
    <source>
        <dbReference type="ARBA" id="ARBA00022603"/>
    </source>
</evidence>
<evidence type="ECO:0000256" key="3">
    <source>
        <dbReference type="ARBA" id="ARBA00022691"/>
    </source>
</evidence>
<feature type="domain" description="SAM-dependent MTase TRM10-type" evidence="5">
    <location>
        <begin position="50"/>
        <end position="248"/>
    </location>
</feature>
<dbReference type="GO" id="GO:0000049">
    <property type="term" value="F:tRNA binding"/>
    <property type="evidence" value="ECO:0007669"/>
    <property type="project" value="TreeGrafter"/>
</dbReference>
<dbReference type="AlphaFoldDB" id="A0A0R3U903"/>
<accession>A0A0R3U903</accession>
<keyword evidence="7" id="KW-1185">Reference proteome</keyword>
<gene>
    <name evidence="6" type="ORF">MCOS_LOCUS3391</name>
</gene>
<dbReference type="InterPro" id="IPR038459">
    <property type="entry name" value="MT_TRM10-typ_sf"/>
</dbReference>
<dbReference type="WBParaSite" id="MCU_010834-RA">
    <property type="protein sequence ID" value="MCU_010834-RA"/>
    <property type="gene ID" value="MCU_010834"/>
</dbReference>
<feature type="region of interest" description="Disordered" evidence="4">
    <location>
        <begin position="1"/>
        <end position="20"/>
    </location>
</feature>
<dbReference type="Gene3D" id="3.40.1280.30">
    <property type="match status" value="1"/>
</dbReference>
<feature type="compositionally biased region" description="Basic residues" evidence="4">
    <location>
        <begin position="10"/>
        <end position="20"/>
    </location>
</feature>
<reference evidence="8" key="2">
    <citation type="submission" date="2019-11" db="UniProtKB">
        <authorList>
            <consortium name="WormBaseParasite"/>
        </authorList>
    </citation>
    <scope>IDENTIFICATION</scope>
</reference>
<name>A0A0R3U903_MESCO</name>
<keyword evidence="2" id="KW-0808">Transferase</keyword>
<reference evidence="6 7" key="1">
    <citation type="submission" date="2018-10" db="EMBL/GenBank/DDBJ databases">
        <authorList>
            <consortium name="Pathogen Informatics"/>
        </authorList>
    </citation>
    <scope>NUCLEOTIDE SEQUENCE [LARGE SCALE GENOMIC DNA]</scope>
</reference>
<evidence type="ECO:0000256" key="4">
    <source>
        <dbReference type="SAM" id="MobiDB-lite"/>
    </source>
</evidence>
<dbReference type="PROSITE" id="PS51675">
    <property type="entry name" value="SAM_MT_TRM10"/>
    <property type="match status" value="1"/>
</dbReference>
<protein>
    <submittedName>
        <fullName evidence="8">SAM-dependent MTase TRM10-type domain-containing protein</fullName>
    </submittedName>
</protein>
<evidence type="ECO:0000313" key="8">
    <source>
        <dbReference type="WBParaSite" id="MCU_010834-RA"/>
    </source>
</evidence>
<evidence type="ECO:0000259" key="5">
    <source>
        <dbReference type="PROSITE" id="PS51675"/>
    </source>
</evidence>
<dbReference type="GO" id="GO:0005654">
    <property type="term" value="C:nucleoplasm"/>
    <property type="evidence" value="ECO:0007669"/>
    <property type="project" value="TreeGrafter"/>
</dbReference>
<evidence type="ECO:0000313" key="6">
    <source>
        <dbReference type="EMBL" id="VDD77388.1"/>
    </source>
</evidence>
<dbReference type="GO" id="GO:0002939">
    <property type="term" value="P:tRNA N1-guanine methylation"/>
    <property type="evidence" value="ECO:0007669"/>
    <property type="project" value="TreeGrafter"/>
</dbReference>
<evidence type="ECO:0000313" key="7">
    <source>
        <dbReference type="Proteomes" id="UP000267029"/>
    </source>
</evidence>
<dbReference type="InterPro" id="IPR028564">
    <property type="entry name" value="MT_TRM10-typ"/>
</dbReference>
<dbReference type="InterPro" id="IPR007356">
    <property type="entry name" value="tRNA_m1G_MeTrfase_euk"/>
</dbReference>
<keyword evidence="3" id="KW-0949">S-adenosyl-L-methionine</keyword>
<dbReference type="OrthoDB" id="278300at2759"/>
<sequence length="265" mass="29905">MLTADISLSRARHKRRNEKLRRRKRNAEILRRHLEAGGTHVSKREKIRIDKANLQLKLAEGVKFCFDCAFESEMSAKEQSKFAQQLCRAYGANKKATTSLSLHLVNYDSSGLLAECCRKKCSGFLNYQIGFHAGPPTEVFKSERIVYLSPDATDALLDIDSESVYVAGGLVDENLLKGKSLDTAAKLGVPAVRLPIQEFAPPDWCPQNKIKSCALPLNTVVEIFLVFLQHRDWRKTFEQCLPLRFRNQRTVDTSALPNTPHPPQP</sequence>